<dbReference type="SUPFAM" id="SSF52799">
    <property type="entry name" value="(Phosphotyrosine protein) phosphatases II"/>
    <property type="match status" value="1"/>
</dbReference>
<dbReference type="InterPro" id="IPR003595">
    <property type="entry name" value="Tyr_Pase_cat"/>
</dbReference>
<dbReference type="InterPro" id="IPR000340">
    <property type="entry name" value="Dual-sp_phosphatase_cat-dom"/>
</dbReference>
<evidence type="ECO:0000256" key="1">
    <source>
        <dbReference type="SAM" id="Phobius"/>
    </source>
</evidence>
<feature type="domain" description="Tyrosine-protein phosphatase" evidence="2">
    <location>
        <begin position="88"/>
        <end position="235"/>
    </location>
</feature>
<dbReference type="Gene3D" id="3.90.190.10">
    <property type="entry name" value="Protein tyrosine phosphatase superfamily"/>
    <property type="match status" value="1"/>
</dbReference>
<accession>A0ABY3MV54</accession>
<protein>
    <recommendedName>
        <fullName evidence="7">Diacylglycerol kinase</fullName>
    </recommendedName>
</protein>
<dbReference type="InterPro" id="IPR016064">
    <property type="entry name" value="NAD/diacylglycerol_kinase_sf"/>
</dbReference>
<dbReference type="InterPro" id="IPR045540">
    <property type="entry name" value="YegS/DAGK_C"/>
</dbReference>
<gene>
    <name evidence="5" type="ORF">CWS31_012420</name>
</gene>
<feature type="transmembrane region" description="Helical" evidence="1">
    <location>
        <begin position="29"/>
        <end position="46"/>
    </location>
</feature>
<dbReference type="InterPro" id="IPR000387">
    <property type="entry name" value="Tyr_Pase_dom"/>
</dbReference>
<dbReference type="PROSITE" id="PS50054">
    <property type="entry name" value="TYR_PHOSPHATASE_DUAL"/>
    <property type="match status" value="1"/>
</dbReference>
<dbReference type="EMBL" id="PJAI02000014">
    <property type="protein sequence ID" value="TYK65093.1"/>
    <property type="molecule type" value="Genomic_DNA"/>
</dbReference>
<dbReference type="Pfam" id="PF00782">
    <property type="entry name" value="DSPc"/>
    <property type="match status" value="1"/>
</dbReference>
<dbReference type="Gene3D" id="2.60.200.40">
    <property type="match status" value="1"/>
</dbReference>
<evidence type="ECO:0000259" key="4">
    <source>
        <dbReference type="PROSITE" id="PS50146"/>
    </source>
</evidence>
<feature type="domain" description="DAGKc" evidence="4">
    <location>
        <begin position="236"/>
        <end position="369"/>
    </location>
</feature>
<keyword evidence="1" id="KW-0812">Transmembrane</keyword>
<keyword evidence="1" id="KW-0472">Membrane</keyword>
<keyword evidence="6" id="KW-1185">Reference proteome</keyword>
<dbReference type="SMART" id="SM00046">
    <property type="entry name" value="DAGKc"/>
    <property type="match status" value="1"/>
</dbReference>
<evidence type="ECO:0008006" key="7">
    <source>
        <dbReference type="Google" id="ProtNLM"/>
    </source>
</evidence>
<dbReference type="NCBIfam" id="NF009025">
    <property type="entry name" value="PRK12361.1"/>
    <property type="match status" value="1"/>
</dbReference>
<dbReference type="InterPro" id="IPR001206">
    <property type="entry name" value="Diacylglycerol_kinase_cat_dom"/>
</dbReference>
<evidence type="ECO:0000259" key="3">
    <source>
        <dbReference type="PROSITE" id="PS50056"/>
    </source>
</evidence>
<keyword evidence="1" id="KW-1133">Transmembrane helix</keyword>
<dbReference type="Gene3D" id="3.40.50.10330">
    <property type="entry name" value="Probable inorganic polyphosphate/atp-NAD kinase, domain 1"/>
    <property type="match status" value="1"/>
</dbReference>
<proteinExistence type="predicted"/>
<organism evidence="5 6">
    <name type="scientific">Colwellia echini</name>
    <dbReference type="NCBI Taxonomy" id="1982103"/>
    <lineage>
        <taxon>Bacteria</taxon>
        <taxon>Pseudomonadati</taxon>
        <taxon>Pseudomonadota</taxon>
        <taxon>Gammaproteobacteria</taxon>
        <taxon>Alteromonadales</taxon>
        <taxon>Colwelliaceae</taxon>
        <taxon>Colwellia</taxon>
    </lineage>
</organism>
<feature type="transmembrane region" description="Helical" evidence="1">
    <location>
        <begin position="6"/>
        <end position="22"/>
    </location>
</feature>
<dbReference type="SMART" id="SM00404">
    <property type="entry name" value="PTPc_motif"/>
    <property type="match status" value="1"/>
</dbReference>
<dbReference type="PROSITE" id="PS50056">
    <property type="entry name" value="TYR_PHOSPHATASE_2"/>
    <property type="match status" value="1"/>
</dbReference>
<dbReference type="SMART" id="SM00195">
    <property type="entry name" value="DSPc"/>
    <property type="match status" value="1"/>
</dbReference>
<dbReference type="PROSITE" id="PS50146">
    <property type="entry name" value="DAGK"/>
    <property type="match status" value="1"/>
</dbReference>
<dbReference type="InterPro" id="IPR017438">
    <property type="entry name" value="ATP-NAD_kinase_N"/>
</dbReference>
<feature type="domain" description="Tyrosine specific protein phosphatases" evidence="3">
    <location>
        <begin position="155"/>
        <end position="224"/>
    </location>
</feature>
<dbReference type="SUPFAM" id="SSF111331">
    <property type="entry name" value="NAD kinase/diacylglycerol kinase-like"/>
    <property type="match status" value="1"/>
</dbReference>
<evidence type="ECO:0000313" key="5">
    <source>
        <dbReference type="EMBL" id="TYK65093.1"/>
    </source>
</evidence>
<sequence>MFIVKYYILGAALAFLALFFSNELYFKVIWAWLGLSFSAVSFAYIFDLPGVFRKNSNGAIPFYIRWLFIPFLLSAQLYNAWARKNDKVPAIQKIDDNLFLACRLFPSDIPFLTKQNITAILDVTAEFDGLDWTAENENLDYLNLPVLDHKSPNPEKLVKAIHWIKNHLSNQNSVVIHCALGRGRSVLVMAAYLLSQNNTLSVSQVLEKIQGVRTTAGLNKVQLKALNKYHKEGLFKLKAPLWIIANPVSGGGKWPENKAEVLERLSPYFVINVLETTEDISAVQLTQQAIKQGAKTIIACGGDGTLTEVASELVKTDIVMGILPMGTANALAHVLFGFSSKLIPVSTACDIIIGEKTTKIDTATCNDNLMLLLVGLGFENKMITSANREEKNIGGQLAYVQALWQAINLNETLTLQLQIDDEAVQEIETTSLVIANAAPFTTVLAQGGGAPDIKDGLLNITWIPPQENMTHNIIGIAELALCGLSEQVTPLQSKHSKAKKIVIDADNELEYAIDGEVFSASSIHIEMLPKSLNVLINE</sequence>
<dbReference type="Pfam" id="PF00781">
    <property type="entry name" value="DAGK_cat"/>
    <property type="match status" value="1"/>
</dbReference>
<dbReference type="PANTHER" id="PTHR47216">
    <property type="match status" value="1"/>
</dbReference>
<evidence type="ECO:0000259" key="2">
    <source>
        <dbReference type="PROSITE" id="PS50054"/>
    </source>
</evidence>
<name>A0ABY3MV54_9GAMM</name>
<evidence type="ECO:0000313" key="6">
    <source>
        <dbReference type="Proteomes" id="UP000815846"/>
    </source>
</evidence>
<dbReference type="Pfam" id="PF19279">
    <property type="entry name" value="YegS_C"/>
    <property type="match status" value="1"/>
</dbReference>
<comment type="caution">
    <text evidence="5">The sequence shown here is derived from an EMBL/GenBank/DDBJ whole genome shotgun (WGS) entry which is preliminary data.</text>
</comment>
<reference evidence="5 6" key="1">
    <citation type="submission" date="2019-08" db="EMBL/GenBank/DDBJ databases">
        <title>Microbe sample from Colwellia echini.</title>
        <authorList>
            <person name="Christiansen L."/>
            <person name="Pathiraja D."/>
            <person name="Schultz-Johansen M."/>
            <person name="Choi I.-G."/>
            <person name="Stougaard P."/>
        </authorList>
    </citation>
    <scope>NUCLEOTIDE SEQUENCE [LARGE SCALE GENOMIC DNA]</scope>
    <source>
        <strain evidence="5 6">A3</strain>
    </source>
</reference>
<dbReference type="PANTHER" id="PTHR47216:SF4">
    <property type="entry name" value="OS01G0859400 PROTEIN"/>
    <property type="match status" value="1"/>
</dbReference>
<dbReference type="InterPro" id="IPR029021">
    <property type="entry name" value="Prot-tyrosine_phosphatase-like"/>
</dbReference>
<dbReference type="RefSeq" id="WP_101343572.1">
    <property type="nucleotide sequence ID" value="NZ_PJAI02000014.1"/>
</dbReference>
<feature type="transmembrane region" description="Helical" evidence="1">
    <location>
        <begin position="58"/>
        <end position="78"/>
    </location>
</feature>
<dbReference type="InterPro" id="IPR020422">
    <property type="entry name" value="TYR_PHOSPHATASE_DUAL_dom"/>
</dbReference>
<dbReference type="Proteomes" id="UP000815846">
    <property type="component" value="Unassembled WGS sequence"/>
</dbReference>